<dbReference type="OrthoDB" id="2806188at2"/>
<dbReference type="GO" id="GO:0004175">
    <property type="term" value="F:endopeptidase activity"/>
    <property type="evidence" value="ECO:0007669"/>
    <property type="project" value="UniProtKB-ARBA"/>
</dbReference>
<dbReference type="InterPro" id="IPR052710">
    <property type="entry name" value="CAAX_protease"/>
</dbReference>
<evidence type="ECO:0000313" key="4">
    <source>
        <dbReference type="Proteomes" id="UP000262939"/>
    </source>
</evidence>
<reference evidence="3 4" key="1">
    <citation type="submission" date="2018-08" db="EMBL/GenBank/DDBJ databases">
        <title>Bacillus chawlae sp. nov., Bacillus glennii sp. nov., and Bacillus saganii sp. nov. Isolated from the Vehicle Assembly Building at Kennedy Space Center where the Viking Spacecraft were Assembled.</title>
        <authorList>
            <person name="Seuylemezian A."/>
            <person name="Vaishampayan P."/>
        </authorList>
    </citation>
    <scope>NUCLEOTIDE SEQUENCE [LARGE SCALE GENOMIC DNA]</scope>
    <source>
        <strain evidence="3 4">V44-8</strain>
    </source>
</reference>
<feature type="transmembrane region" description="Helical" evidence="1">
    <location>
        <begin position="168"/>
        <end position="188"/>
    </location>
</feature>
<dbReference type="Proteomes" id="UP000262939">
    <property type="component" value="Unassembled WGS sequence"/>
</dbReference>
<keyword evidence="1" id="KW-0812">Transmembrane</keyword>
<evidence type="ECO:0000259" key="2">
    <source>
        <dbReference type="Pfam" id="PF02517"/>
    </source>
</evidence>
<feature type="transmembrane region" description="Helical" evidence="1">
    <location>
        <begin position="72"/>
        <end position="94"/>
    </location>
</feature>
<dbReference type="GO" id="GO:0080120">
    <property type="term" value="P:CAAX-box protein maturation"/>
    <property type="evidence" value="ECO:0007669"/>
    <property type="project" value="UniProtKB-ARBA"/>
</dbReference>
<evidence type="ECO:0000313" key="3">
    <source>
        <dbReference type="EMBL" id="RFU66576.1"/>
    </source>
</evidence>
<feature type="transmembrane region" description="Helical" evidence="1">
    <location>
        <begin position="106"/>
        <end position="129"/>
    </location>
</feature>
<dbReference type="AlphaFoldDB" id="A0A372LK42"/>
<accession>A0A372LK42</accession>
<evidence type="ECO:0000256" key="1">
    <source>
        <dbReference type="SAM" id="Phobius"/>
    </source>
</evidence>
<feature type="transmembrane region" description="Helical" evidence="1">
    <location>
        <begin position="232"/>
        <end position="249"/>
    </location>
</feature>
<keyword evidence="1" id="KW-0472">Membrane</keyword>
<dbReference type="Pfam" id="PF02517">
    <property type="entry name" value="Rce1-like"/>
    <property type="match status" value="1"/>
</dbReference>
<feature type="domain" description="CAAX prenyl protease 2/Lysostaphin resistance protein A-like" evidence="2">
    <location>
        <begin position="108"/>
        <end position="206"/>
    </location>
</feature>
<proteinExistence type="predicted"/>
<organism evidence="3 4">
    <name type="scientific">Peribacillus glennii</name>
    <dbReference type="NCBI Taxonomy" id="2303991"/>
    <lineage>
        <taxon>Bacteria</taxon>
        <taxon>Bacillati</taxon>
        <taxon>Bacillota</taxon>
        <taxon>Bacilli</taxon>
        <taxon>Bacillales</taxon>
        <taxon>Bacillaceae</taxon>
        <taxon>Peribacillus</taxon>
    </lineage>
</organism>
<dbReference type="GO" id="GO:0006508">
    <property type="term" value="P:proteolysis"/>
    <property type="evidence" value="ECO:0007669"/>
    <property type="project" value="UniProtKB-KW"/>
</dbReference>
<feature type="transmembrane region" description="Helical" evidence="1">
    <location>
        <begin position="195"/>
        <end position="212"/>
    </location>
</feature>
<dbReference type="RefSeq" id="WP_117320538.1">
    <property type="nucleotide sequence ID" value="NZ_QVTD01000001.1"/>
</dbReference>
<feature type="transmembrane region" description="Helical" evidence="1">
    <location>
        <begin position="30"/>
        <end position="51"/>
    </location>
</feature>
<feature type="transmembrane region" description="Helical" evidence="1">
    <location>
        <begin position="141"/>
        <end position="162"/>
    </location>
</feature>
<gene>
    <name evidence="3" type="ORF">D0466_00160</name>
</gene>
<dbReference type="PANTHER" id="PTHR36435">
    <property type="entry name" value="SLR1288 PROTEIN"/>
    <property type="match status" value="1"/>
</dbReference>
<keyword evidence="1" id="KW-1133">Transmembrane helix</keyword>
<dbReference type="EMBL" id="QVTD01000001">
    <property type="protein sequence ID" value="RFU66576.1"/>
    <property type="molecule type" value="Genomic_DNA"/>
</dbReference>
<keyword evidence="4" id="KW-1185">Reference proteome</keyword>
<keyword evidence="3" id="KW-0482">Metalloprotease</keyword>
<comment type="caution">
    <text evidence="3">The sequence shown here is derived from an EMBL/GenBank/DDBJ whole genome shotgun (WGS) entry which is preliminary data.</text>
</comment>
<name>A0A372LK42_9BACI</name>
<keyword evidence="3" id="KW-0378">Hydrolase</keyword>
<keyword evidence="3" id="KW-0645">Protease</keyword>
<protein>
    <submittedName>
        <fullName evidence="3">CPBP family intramembrane metalloprotease</fullName>
    </submittedName>
</protein>
<dbReference type="PANTHER" id="PTHR36435:SF1">
    <property type="entry name" value="CAAX AMINO TERMINAL PROTEASE FAMILY PROTEIN"/>
    <property type="match status" value="1"/>
</dbReference>
<sequence length="258" mass="29269">MIEMGIKGTLPAYLAGSSDKFIGVSPTNDLIYSNMMNVVWLVGLWFSVKVIHKRDLRTLVTKRSKIDWKQAAWGFGVFFGLMMAFQVLDFIVFPGDTVLNDFTWGAFFYLFLVVLLLVPIQTTVEELFFRGFLLQWFAKKIANPIVLSIIMAAIFGSLHFWNPEMGRSAVWVGMDYVFTGFMLTWIAVKMGSLELSIGAHAANNMFLFWFISDDQSVGGELPAIFRVTDVNPLLSFLMTTAILIIFYTLSRRKYLAGK</sequence>
<dbReference type="GO" id="GO:0008237">
    <property type="term" value="F:metallopeptidase activity"/>
    <property type="evidence" value="ECO:0007669"/>
    <property type="project" value="UniProtKB-KW"/>
</dbReference>
<dbReference type="InterPro" id="IPR003675">
    <property type="entry name" value="Rce1/LyrA-like_dom"/>
</dbReference>